<evidence type="ECO:0000313" key="4">
    <source>
        <dbReference type="Proteomes" id="UP000823847"/>
    </source>
</evidence>
<dbReference type="EMBL" id="DXEN01000022">
    <property type="protein sequence ID" value="HIX85724.1"/>
    <property type="molecule type" value="Genomic_DNA"/>
</dbReference>
<feature type="domain" description="Outer membrane protein beta-barrel" evidence="2">
    <location>
        <begin position="20"/>
        <end position="238"/>
    </location>
</feature>
<comment type="caution">
    <text evidence="3">The sequence shown here is derived from an EMBL/GenBank/DDBJ whole genome shotgun (WGS) entry which is preliminary data.</text>
</comment>
<sequence length="265" mass="29543">MKKWMLAVMAIALSGAMASAQSRWTITPEAGLTVNKENEGKTATTLGFKVGAGVLYKFHEAEGNRPSFGIKSGLYLLMQKGDYHTWNTVFNPSGSYWSYGDNRGYYSGSYDPELGYGGAGQGTDGDKRPTPGVRTDEMTRYYLQIPVMAHWGFRLADDVRLNLAVGPYVAVAVGGTTEACQAMDGDIDYRTWESFNPFKDKTFDNGAYLKGQPRFDWGGTASAGIEVRRVSFQIGYDLAWGKYHKDQNDLRIRNHQVSFTFGYRF</sequence>
<accession>A0A9D1XQP1</accession>
<feature type="signal peptide" evidence="1">
    <location>
        <begin position="1"/>
        <end position="20"/>
    </location>
</feature>
<evidence type="ECO:0000313" key="3">
    <source>
        <dbReference type="EMBL" id="HIX85724.1"/>
    </source>
</evidence>
<evidence type="ECO:0000256" key="1">
    <source>
        <dbReference type="SAM" id="SignalP"/>
    </source>
</evidence>
<organism evidence="3 4">
    <name type="scientific">Candidatus Parabacteroides intestinigallinarum</name>
    <dbReference type="NCBI Taxonomy" id="2838722"/>
    <lineage>
        <taxon>Bacteria</taxon>
        <taxon>Pseudomonadati</taxon>
        <taxon>Bacteroidota</taxon>
        <taxon>Bacteroidia</taxon>
        <taxon>Bacteroidales</taxon>
        <taxon>Tannerellaceae</taxon>
        <taxon>Parabacteroides</taxon>
    </lineage>
</organism>
<reference evidence="3" key="1">
    <citation type="journal article" date="2021" name="PeerJ">
        <title>Extensive microbial diversity within the chicken gut microbiome revealed by metagenomics and culture.</title>
        <authorList>
            <person name="Gilroy R."/>
            <person name="Ravi A."/>
            <person name="Getino M."/>
            <person name="Pursley I."/>
            <person name="Horton D.L."/>
            <person name="Alikhan N.F."/>
            <person name="Baker D."/>
            <person name="Gharbi K."/>
            <person name="Hall N."/>
            <person name="Watson M."/>
            <person name="Adriaenssens E.M."/>
            <person name="Foster-Nyarko E."/>
            <person name="Jarju S."/>
            <person name="Secka A."/>
            <person name="Antonio M."/>
            <person name="Oren A."/>
            <person name="Chaudhuri R.R."/>
            <person name="La Ragione R."/>
            <person name="Hildebrand F."/>
            <person name="Pallen M.J."/>
        </authorList>
    </citation>
    <scope>NUCLEOTIDE SEQUENCE</scope>
    <source>
        <strain evidence="3">ChiHecec2B26-12326</strain>
    </source>
</reference>
<dbReference type="Proteomes" id="UP000823847">
    <property type="component" value="Unassembled WGS sequence"/>
</dbReference>
<dbReference type="Pfam" id="PF13568">
    <property type="entry name" value="OMP_b-brl_2"/>
    <property type="match status" value="1"/>
</dbReference>
<protein>
    <submittedName>
        <fullName evidence="3">PorT family protein</fullName>
    </submittedName>
</protein>
<evidence type="ECO:0000259" key="2">
    <source>
        <dbReference type="Pfam" id="PF13568"/>
    </source>
</evidence>
<name>A0A9D1XQP1_9BACT</name>
<keyword evidence="1" id="KW-0732">Signal</keyword>
<gene>
    <name evidence="3" type="ORF">H9848_03830</name>
</gene>
<reference evidence="3" key="2">
    <citation type="submission" date="2021-04" db="EMBL/GenBank/DDBJ databases">
        <authorList>
            <person name="Gilroy R."/>
        </authorList>
    </citation>
    <scope>NUCLEOTIDE SEQUENCE</scope>
    <source>
        <strain evidence="3">ChiHecec2B26-12326</strain>
    </source>
</reference>
<dbReference type="InterPro" id="IPR025665">
    <property type="entry name" value="Beta-barrel_OMP_2"/>
</dbReference>
<dbReference type="AlphaFoldDB" id="A0A9D1XQP1"/>
<proteinExistence type="predicted"/>
<feature type="chain" id="PRO_5039336202" evidence="1">
    <location>
        <begin position="21"/>
        <end position="265"/>
    </location>
</feature>